<feature type="transmembrane region" description="Helical" evidence="1">
    <location>
        <begin position="206"/>
        <end position="223"/>
    </location>
</feature>
<sequence length="239" mass="26664">MQAEKQYLECEKSWVYDTLITVAGFFGAYTYLLRGNVFCNAQTGNVVLMGIALGSGKWAKALYYLIPIFAYFAGSFLSELLPGPMKRRLLLRWDTLLIAVEMLVVAGLGFVPDSAPVQISQIAINFIASMQYNTFRQSEGVPMATTFATNHIRQIAIALAKSALHRNAENAWYRKRLLRHLQMLLFFLAGAALGTVFCHLFSGRAIWVTLLPFGVVFIALLHADRTSERELLAQKPAGH</sequence>
<dbReference type="EMBL" id="JACRSN010000002">
    <property type="protein sequence ID" value="MBC8532855.1"/>
    <property type="molecule type" value="Genomic_DNA"/>
</dbReference>
<dbReference type="Proteomes" id="UP000651482">
    <property type="component" value="Unassembled WGS sequence"/>
</dbReference>
<keyword evidence="1" id="KW-0472">Membrane</keyword>
<keyword evidence="1" id="KW-0812">Transmembrane</keyword>
<keyword evidence="3" id="KW-1185">Reference proteome</keyword>
<feature type="transmembrane region" description="Helical" evidence="1">
    <location>
        <begin position="183"/>
        <end position="200"/>
    </location>
</feature>
<dbReference type="AlphaFoldDB" id="A0A926D5M0"/>
<name>A0A926D5M0_9FIRM</name>
<dbReference type="PANTHER" id="PTHR37314:SF4">
    <property type="entry name" value="UPF0700 TRANSMEMBRANE PROTEIN YOAK"/>
    <property type="match status" value="1"/>
</dbReference>
<reference evidence="2" key="1">
    <citation type="submission" date="2020-08" db="EMBL/GenBank/DDBJ databases">
        <title>Genome public.</title>
        <authorList>
            <person name="Liu C."/>
            <person name="Sun Q."/>
        </authorList>
    </citation>
    <scope>NUCLEOTIDE SEQUENCE</scope>
    <source>
        <strain evidence="2">NSJ-40</strain>
    </source>
</reference>
<evidence type="ECO:0000313" key="3">
    <source>
        <dbReference type="Proteomes" id="UP000651482"/>
    </source>
</evidence>
<dbReference type="InterPro" id="IPR010699">
    <property type="entry name" value="DUF1275"/>
</dbReference>
<dbReference type="Pfam" id="PF06912">
    <property type="entry name" value="DUF1275"/>
    <property type="match status" value="1"/>
</dbReference>
<dbReference type="PANTHER" id="PTHR37314">
    <property type="entry name" value="SLR0142 PROTEIN"/>
    <property type="match status" value="1"/>
</dbReference>
<organism evidence="2 3">
    <name type="scientific">Yeguia hominis</name>
    <dbReference type="NCBI Taxonomy" id="2763662"/>
    <lineage>
        <taxon>Bacteria</taxon>
        <taxon>Bacillati</taxon>
        <taxon>Bacillota</taxon>
        <taxon>Clostridia</taxon>
        <taxon>Eubacteriales</taxon>
        <taxon>Yeguiaceae</taxon>
        <taxon>Yeguia</taxon>
    </lineage>
</organism>
<accession>A0A926D5M0</accession>
<protein>
    <submittedName>
        <fullName evidence="2">DUF1275 domain-containing protein</fullName>
    </submittedName>
</protein>
<evidence type="ECO:0000256" key="1">
    <source>
        <dbReference type="SAM" id="Phobius"/>
    </source>
</evidence>
<feature type="transmembrane region" description="Helical" evidence="1">
    <location>
        <begin position="14"/>
        <end position="32"/>
    </location>
</feature>
<feature type="transmembrane region" description="Helical" evidence="1">
    <location>
        <begin position="61"/>
        <end position="81"/>
    </location>
</feature>
<keyword evidence="1" id="KW-1133">Transmembrane helix</keyword>
<comment type="caution">
    <text evidence="2">The sequence shown here is derived from an EMBL/GenBank/DDBJ whole genome shotgun (WGS) entry which is preliminary data.</text>
</comment>
<proteinExistence type="predicted"/>
<gene>
    <name evidence="2" type="ORF">IAG03_02310</name>
</gene>
<evidence type="ECO:0000313" key="2">
    <source>
        <dbReference type="EMBL" id="MBC8532855.1"/>
    </source>
</evidence>